<organism evidence="4 5">
    <name type="scientific">Alteribacillus bidgolensis</name>
    <dbReference type="NCBI Taxonomy" id="930129"/>
    <lineage>
        <taxon>Bacteria</taxon>
        <taxon>Bacillati</taxon>
        <taxon>Bacillota</taxon>
        <taxon>Bacilli</taxon>
        <taxon>Bacillales</taxon>
        <taxon>Bacillaceae</taxon>
        <taxon>Alteribacillus</taxon>
    </lineage>
</organism>
<dbReference type="PANTHER" id="PTHR11820">
    <property type="entry name" value="ACYLPYRUVASE"/>
    <property type="match status" value="1"/>
</dbReference>
<evidence type="ECO:0000259" key="3">
    <source>
        <dbReference type="Pfam" id="PF01557"/>
    </source>
</evidence>
<dbReference type="EMBL" id="FNDU01000010">
    <property type="protein sequence ID" value="SDI66091.1"/>
    <property type="molecule type" value="Genomic_DNA"/>
</dbReference>
<proteinExistence type="inferred from homology"/>
<sequence length="302" mass="33048">MKLVTIEINKEEKAAALVNEEYVIDLQEAGKAYNVDYRFPRTMLEAIDDGENFLAEAEKIAASAHNHLDASYVYPLSSMEITLKAPIPVPRKNIICAGKNYADHAMEMGSAADIPDHPIIFTKSPTTVIGPEEPIDPHTDVTDALDYEGEIAVIIGKTGKGIKAEEAEDYIFGCTLLNDVTARDLQTRHKQFFLGKSLDTFCPMGPAIVPVKHWKGKTMSLKTLVNDEIRQETTTDKMIFSISQLIEVISRGMTLEPGDIIATGTPAGVGKGFNPPKYLNDGDEVVVQSVGIGQLKNTVNKK</sequence>
<dbReference type="OrthoDB" id="9805307at2"/>
<dbReference type="GO" id="GO:0019752">
    <property type="term" value="P:carboxylic acid metabolic process"/>
    <property type="evidence" value="ECO:0007669"/>
    <property type="project" value="UniProtKB-ARBA"/>
</dbReference>
<evidence type="ECO:0000256" key="1">
    <source>
        <dbReference type="ARBA" id="ARBA00010211"/>
    </source>
</evidence>
<dbReference type="GO" id="GO:0016853">
    <property type="term" value="F:isomerase activity"/>
    <property type="evidence" value="ECO:0007669"/>
    <property type="project" value="UniProtKB-ARBA"/>
</dbReference>
<dbReference type="GO" id="GO:0018773">
    <property type="term" value="F:acetylpyruvate hydrolase activity"/>
    <property type="evidence" value="ECO:0007669"/>
    <property type="project" value="TreeGrafter"/>
</dbReference>
<dbReference type="AlphaFoldDB" id="A0A1G8MDU5"/>
<dbReference type="Pfam" id="PF01557">
    <property type="entry name" value="FAA_hydrolase"/>
    <property type="match status" value="1"/>
</dbReference>
<dbReference type="SUPFAM" id="SSF56529">
    <property type="entry name" value="FAH"/>
    <property type="match status" value="1"/>
</dbReference>
<accession>A0A1G8MDU5</accession>
<evidence type="ECO:0000256" key="2">
    <source>
        <dbReference type="ARBA" id="ARBA00022723"/>
    </source>
</evidence>
<name>A0A1G8MDU5_9BACI</name>
<protein>
    <submittedName>
        <fullName evidence="4">2-keto-4-pentenoate hydratase/2-oxohepta-3-ene-1,7-dioic acid hydratase (Catechol pathway)</fullName>
    </submittedName>
</protein>
<dbReference type="PANTHER" id="PTHR11820:SF7">
    <property type="entry name" value="ACYLPYRUVASE FAHD1, MITOCHONDRIAL"/>
    <property type="match status" value="1"/>
</dbReference>
<keyword evidence="2" id="KW-0479">Metal-binding</keyword>
<dbReference type="Proteomes" id="UP000199017">
    <property type="component" value="Unassembled WGS sequence"/>
</dbReference>
<gene>
    <name evidence="4" type="ORF">SAMN05216352_1104</name>
</gene>
<dbReference type="GO" id="GO:0046872">
    <property type="term" value="F:metal ion binding"/>
    <property type="evidence" value="ECO:0007669"/>
    <property type="project" value="UniProtKB-KW"/>
</dbReference>
<dbReference type="RefSeq" id="WP_091586710.1">
    <property type="nucleotide sequence ID" value="NZ_FNDU01000010.1"/>
</dbReference>
<dbReference type="InterPro" id="IPR036663">
    <property type="entry name" value="Fumarylacetoacetase_C_sf"/>
</dbReference>
<dbReference type="Gene3D" id="3.90.850.10">
    <property type="entry name" value="Fumarylacetoacetase-like, C-terminal domain"/>
    <property type="match status" value="1"/>
</dbReference>
<dbReference type="InterPro" id="IPR011234">
    <property type="entry name" value="Fumarylacetoacetase-like_C"/>
</dbReference>
<evidence type="ECO:0000313" key="4">
    <source>
        <dbReference type="EMBL" id="SDI66091.1"/>
    </source>
</evidence>
<dbReference type="STRING" id="930129.SAMN05216352_1104"/>
<comment type="similarity">
    <text evidence="1">Belongs to the FAH family.</text>
</comment>
<feature type="domain" description="Fumarylacetoacetase-like C-terminal" evidence="3">
    <location>
        <begin position="94"/>
        <end position="299"/>
    </location>
</feature>
<dbReference type="FunFam" id="3.90.850.10:FF:000002">
    <property type="entry name" value="2-hydroxyhepta-2,4-diene-1,7-dioate isomerase"/>
    <property type="match status" value="1"/>
</dbReference>
<keyword evidence="5" id="KW-1185">Reference proteome</keyword>
<reference evidence="4 5" key="1">
    <citation type="submission" date="2016-10" db="EMBL/GenBank/DDBJ databases">
        <authorList>
            <person name="de Groot N.N."/>
        </authorList>
    </citation>
    <scope>NUCLEOTIDE SEQUENCE [LARGE SCALE GENOMIC DNA]</scope>
    <source>
        <strain evidence="5">P4B,CCM 7963,CECT 7998,DSM 25260,IBRC-M 10614,KCTC 13821</strain>
    </source>
</reference>
<evidence type="ECO:0000313" key="5">
    <source>
        <dbReference type="Proteomes" id="UP000199017"/>
    </source>
</evidence>